<name>A0A834LAK2_RHOSS</name>
<dbReference type="InterPro" id="IPR006564">
    <property type="entry name" value="Znf_PMZ"/>
</dbReference>
<dbReference type="Pfam" id="PF03101">
    <property type="entry name" value="FAR1"/>
    <property type="match status" value="1"/>
</dbReference>
<evidence type="ECO:0000256" key="3">
    <source>
        <dbReference type="ARBA" id="ARBA00022833"/>
    </source>
</evidence>
<gene>
    <name evidence="7" type="ORF">RHSIM_Rhsim10G0159200</name>
</gene>
<evidence type="ECO:0000256" key="1">
    <source>
        <dbReference type="ARBA" id="ARBA00022723"/>
    </source>
</evidence>
<keyword evidence="1" id="KW-0479">Metal-binding</keyword>
<dbReference type="SMART" id="SM00575">
    <property type="entry name" value="ZnF_PMZ"/>
    <property type="match status" value="1"/>
</dbReference>
<dbReference type="EMBL" id="WJXA01000010">
    <property type="protein sequence ID" value="KAF7130363.1"/>
    <property type="molecule type" value="Genomic_DNA"/>
</dbReference>
<dbReference type="PROSITE" id="PS50966">
    <property type="entry name" value="ZF_SWIM"/>
    <property type="match status" value="1"/>
</dbReference>
<comment type="caution">
    <text evidence="7">The sequence shown here is derived from an EMBL/GenBank/DDBJ whole genome shotgun (WGS) entry which is preliminary data.</text>
</comment>
<feature type="domain" description="SWIM-type" evidence="6">
    <location>
        <begin position="649"/>
        <end position="687"/>
    </location>
</feature>
<evidence type="ECO:0000313" key="8">
    <source>
        <dbReference type="Proteomes" id="UP000626092"/>
    </source>
</evidence>
<organism evidence="7 8">
    <name type="scientific">Rhododendron simsii</name>
    <name type="common">Sims's rhododendron</name>
    <dbReference type="NCBI Taxonomy" id="118357"/>
    <lineage>
        <taxon>Eukaryota</taxon>
        <taxon>Viridiplantae</taxon>
        <taxon>Streptophyta</taxon>
        <taxon>Embryophyta</taxon>
        <taxon>Tracheophyta</taxon>
        <taxon>Spermatophyta</taxon>
        <taxon>Magnoliopsida</taxon>
        <taxon>eudicotyledons</taxon>
        <taxon>Gunneridae</taxon>
        <taxon>Pentapetalae</taxon>
        <taxon>asterids</taxon>
        <taxon>Ericales</taxon>
        <taxon>Ericaceae</taxon>
        <taxon>Ericoideae</taxon>
        <taxon>Rhodoreae</taxon>
        <taxon>Rhododendron</taxon>
    </lineage>
</organism>
<keyword evidence="8" id="KW-1185">Reference proteome</keyword>
<accession>A0A834LAK2</accession>
<dbReference type="AlphaFoldDB" id="A0A834LAK2"/>
<evidence type="ECO:0000256" key="5">
    <source>
        <dbReference type="SAM" id="MobiDB-lite"/>
    </source>
</evidence>
<dbReference type="InterPro" id="IPR018289">
    <property type="entry name" value="MULE_transposase_dom"/>
</dbReference>
<feature type="region of interest" description="Disordered" evidence="5">
    <location>
        <begin position="1"/>
        <end position="51"/>
    </location>
</feature>
<evidence type="ECO:0000313" key="7">
    <source>
        <dbReference type="EMBL" id="KAF7130363.1"/>
    </source>
</evidence>
<dbReference type="GO" id="GO:0008270">
    <property type="term" value="F:zinc ion binding"/>
    <property type="evidence" value="ECO:0007669"/>
    <property type="project" value="UniProtKB-KW"/>
</dbReference>
<dbReference type="OrthoDB" id="2402896at2759"/>
<dbReference type="InterPro" id="IPR007527">
    <property type="entry name" value="Znf_SWIM"/>
</dbReference>
<reference evidence="7" key="1">
    <citation type="submission" date="2019-11" db="EMBL/GenBank/DDBJ databases">
        <authorList>
            <person name="Liu Y."/>
            <person name="Hou J."/>
            <person name="Li T.-Q."/>
            <person name="Guan C.-H."/>
            <person name="Wu X."/>
            <person name="Wu H.-Z."/>
            <person name="Ling F."/>
            <person name="Zhang R."/>
            <person name="Shi X.-G."/>
            <person name="Ren J.-P."/>
            <person name="Chen E.-F."/>
            <person name="Sun J.-M."/>
        </authorList>
    </citation>
    <scope>NUCLEOTIDE SEQUENCE</scope>
    <source>
        <strain evidence="7">Adult_tree_wgs_1</strain>
        <tissue evidence="7">Leaves</tissue>
    </source>
</reference>
<protein>
    <recommendedName>
        <fullName evidence="6">SWIM-type domain-containing protein</fullName>
    </recommendedName>
</protein>
<evidence type="ECO:0000259" key="6">
    <source>
        <dbReference type="PROSITE" id="PS50966"/>
    </source>
</evidence>
<dbReference type="PANTHER" id="PTHR47718">
    <property type="entry name" value="OS01G0519700 PROTEIN"/>
    <property type="match status" value="1"/>
</dbReference>
<dbReference type="Pfam" id="PF10551">
    <property type="entry name" value="MULE"/>
    <property type="match status" value="1"/>
</dbReference>
<keyword evidence="3" id="KW-0862">Zinc</keyword>
<evidence type="ECO:0000256" key="4">
    <source>
        <dbReference type="PROSITE-ProRule" id="PRU00325"/>
    </source>
</evidence>
<dbReference type="Proteomes" id="UP000626092">
    <property type="component" value="Unassembled WGS sequence"/>
</dbReference>
<proteinExistence type="predicted"/>
<dbReference type="Pfam" id="PF04434">
    <property type="entry name" value="SWIM"/>
    <property type="match status" value="1"/>
</dbReference>
<keyword evidence="2 4" id="KW-0863">Zinc-finger</keyword>
<sequence length="849" mass="98359">MTQAETQAEIEDDERRPKLRGLGTTNKRRRRRRTNEAEISNLRRRTTNVERPTYNQLRGAVKKCKPLYIQLIHKYECLRCHDQLLPISSSQFDKMEEQDRTNVDPTPLFEAPPSRMQSLDAIAVSPSASQPCQSTVNSGQQIYTPQVKNEVIPKIDQEFIKLDDVWEFYNEYARQAGFSVRINSSRLGKNGKVMRKEYVCFKEGERRNSKATIRRRGLTRECCGAKLAVVRKGEVFVVSKFVEGHNHELTTPRKVHLLKSHRRVSAAQKALTQQLSAANVPTCQQMSIFELQAGGIENVGFLPQDLYNDKRDRKNVVHGHDANMLYEHFEMEQQKNPGFRFTFEKDDKDRMTHCFWADATSRKSYQYFGDVVVFDTTYYTNKYSLIFAPILGVNHHRQTTLLGCAFLCDEKTESFVWFFNEWLKAMPGGPPKMIITDQDPAMTKAIAFALPNTFHRYCIWHIVSKFSEKLGALSYKEHYDELKNCIWHSETPGEFDARWATIVGKSKLSTNKWLQEMYEIRDRWVPAYTNHMFSAHMTSSQRAEISHSFFKRYVSKENSMLDFVTRFNRALAKVRHNELDFDHKDVNEKPLLKTSWAMEKKMAEIYTRSIFERFQEEIFQINAYVVTFIRENEHRCLWNVQREEMEGARSREISVDKSSNRVSCSCKMFEFDGIPCRHLLAYLFRMHIRELPPEYILQRWTKTAKAGRVMDDLGSGVKEICNNSLLVRRQGLFKLACTVIDDAVLDEEESEVVREALEACQKKIALMRSSRQHGSTSHIQVPSTSHIQVPSCLGSQISLKEPLQVRAKGCGKRLKGGKEKAVKNKRKCNGCGLTGQSHDKRNCPKLMSM</sequence>
<dbReference type="InterPro" id="IPR004330">
    <property type="entry name" value="FAR1_DNA_bnd_dom"/>
</dbReference>
<evidence type="ECO:0000256" key="2">
    <source>
        <dbReference type="ARBA" id="ARBA00022771"/>
    </source>
</evidence>